<dbReference type="GO" id="GO:0005829">
    <property type="term" value="C:cytosol"/>
    <property type="evidence" value="ECO:0007669"/>
    <property type="project" value="TreeGrafter"/>
</dbReference>
<evidence type="ECO:0000256" key="2">
    <source>
        <dbReference type="ARBA" id="ARBA00022898"/>
    </source>
</evidence>
<dbReference type="AlphaFoldDB" id="A0A2X2C7N5"/>
<dbReference type="GO" id="GO:0030170">
    <property type="term" value="F:pyridoxal phosphate binding"/>
    <property type="evidence" value="ECO:0007669"/>
    <property type="project" value="TreeGrafter"/>
</dbReference>
<sequence>MTQTLTQLEYRDEFIRRHIGSSPEQIKEMLDVVGISSLNELTQKIVPDNIQLATPPNVGGGATEQEALAELKAIARKNKRFTSYIGMGYAPSVLPPVILRNLLENPGWYTAYTPYQPEVSQGRLESLLNFQQVTIDYTGMDLASASLLDEATAAAEAMAMAKRVSKLKNAERFFVADDIHPQTLDVVKTRANTFGFEVIVDKAEKVLELEGVFGCAITASRHNR</sequence>
<proteinExistence type="predicted"/>
<dbReference type="GO" id="GO:0016594">
    <property type="term" value="F:glycine binding"/>
    <property type="evidence" value="ECO:0007669"/>
    <property type="project" value="TreeGrafter"/>
</dbReference>
<dbReference type="GO" id="GO:0004375">
    <property type="term" value="F:glycine dehydrogenase (decarboxylating) activity"/>
    <property type="evidence" value="ECO:0007669"/>
    <property type="project" value="UniProtKB-EC"/>
</dbReference>
<keyword evidence="3 5" id="KW-0560">Oxidoreductase</keyword>
<evidence type="ECO:0000256" key="1">
    <source>
        <dbReference type="ARBA" id="ARBA00003788"/>
    </source>
</evidence>
<dbReference type="Proteomes" id="UP000251485">
    <property type="component" value="Unassembled WGS sequence"/>
</dbReference>
<dbReference type="InterPro" id="IPR049315">
    <property type="entry name" value="GDC-P_N"/>
</dbReference>
<evidence type="ECO:0000313" key="5">
    <source>
        <dbReference type="EMBL" id="SPZ03394.1"/>
    </source>
</evidence>
<protein>
    <submittedName>
        <fullName evidence="5">Glycine dehydrogenase</fullName>
        <ecNumber evidence="5">1.4.4.2</ecNumber>
    </submittedName>
</protein>
<evidence type="ECO:0000256" key="3">
    <source>
        <dbReference type="ARBA" id="ARBA00023002"/>
    </source>
</evidence>
<accession>A0A2X2C7N5</accession>
<gene>
    <name evidence="5" type="primary">gcvP_1</name>
    <name evidence="5" type="ORF">NCTC10975_05009</name>
</gene>
<dbReference type="SUPFAM" id="SSF53383">
    <property type="entry name" value="PLP-dependent transferases"/>
    <property type="match status" value="1"/>
</dbReference>
<organism evidence="5 6">
    <name type="scientific">Proteus mirabilis</name>
    <dbReference type="NCBI Taxonomy" id="584"/>
    <lineage>
        <taxon>Bacteria</taxon>
        <taxon>Pseudomonadati</taxon>
        <taxon>Pseudomonadota</taxon>
        <taxon>Gammaproteobacteria</taxon>
        <taxon>Enterobacterales</taxon>
        <taxon>Morganellaceae</taxon>
        <taxon>Proteus</taxon>
    </lineage>
</organism>
<dbReference type="InterPro" id="IPR015424">
    <property type="entry name" value="PyrdxlP-dep_Trfase"/>
</dbReference>
<dbReference type="GO" id="GO:0005960">
    <property type="term" value="C:glycine cleavage complex"/>
    <property type="evidence" value="ECO:0007669"/>
    <property type="project" value="TreeGrafter"/>
</dbReference>
<evidence type="ECO:0000259" key="4">
    <source>
        <dbReference type="Pfam" id="PF02347"/>
    </source>
</evidence>
<name>A0A2X2C7N5_PROMI</name>
<dbReference type="Pfam" id="PF02347">
    <property type="entry name" value="GDC-P"/>
    <property type="match status" value="1"/>
</dbReference>
<dbReference type="InterPro" id="IPR020581">
    <property type="entry name" value="GDC_P"/>
</dbReference>
<comment type="function">
    <text evidence="1">The glycine cleavage system catalyzes the degradation of glycine. The P protein binds the alpha-amino group of glycine through its pyridoxal phosphate cofactor; CO(2) is released and the remaining methylamine moiety is then transferred to the lipoamide cofactor of the H protein.</text>
</comment>
<dbReference type="FunFam" id="3.40.640.10:FF:000199">
    <property type="entry name" value="Glycine dehydrogenase [decarboxylating], mitochondrial"/>
    <property type="match status" value="1"/>
</dbReference>
<keyword evidence="2" id="KW-0663">Pyridoxal phosphate</keyword>
<dbReference type="PANTHER" id="PTHR11773:SF13">
    <property type="entry name" value="GLYCINE DEHYDROGENASE (DECARBOXYLATING)"/>
    <property type="match status" value="1"/>
</dbReference>
<dbReference type="PANTHER" id="PTHR11773">
    <property type="entry name" value="GLYCINE DEHYDROGENASE, DECARBOXYLATING"/>
    <property type="match status" value="1"/>
</dbReference>
<evidence type="ECO:0000313" key="6">
    <source>
        <dbReference type="Proteomes" id="UP000251485"/>
    </source>
</evidence>
<reference evidence="5 6" key="1">
    <citation type="submission" date="2018-06" db="EMBL/GenBank/DDBJ databases">
        <authorList>
            <consortium name="Pathogen Informatics"/>
            <person name="Doyle S."/>
        </authorList>
    </citation>
    <scope>NUCLEOTIDE SEQUENCE [LARGE SCALE GENOMIC DNA]</scope>
    <source>
        <strain evidence="5 6">NCTC10975</strain>
    </source>
</reference>
<dbReference type="EC" id="1.4.4.2" evidence="5"/>
<dbReference type="InterPro" id="IPR015421">
    <property type="entry name" value="PyrdxlP-dep_Trfase_major"/>
</dbReference>
<dbReference type="EMBL" id="UAUE01000036">
    <property type="protein sequence ID" value="SPZ03394.1"/>
    <property type="molecule type" value="Genomic_DNA"/>
</dbReference>
<dbReference type="Gene3D" id="3.40.640.10">
    <property type="entry name" value="Type I PLP-dependent aspartate aminotransferase-like (Major domain)"/>
    <property type="match status" value="1"/>
</dbReference>
<feature type="domain" description="Glycine cleavage system P-protein N-terminal" evidence="4">
    <location>
        <begin position="16"/>
        <end position="217"/>
    </location>
</feature>
<dbReference type="GO" id="GO:0019464">
    <property type="term" value="P:glycine decarboxylation via glycine cleavage system"/>
    <property type="evidence" value="ECO:0007669"/>
    <property type="project" value="TreeGrafter"/>
</dbReference>